<evidence type="ECO:0000256" key="2">
    <source>
        <dbReference type="ARBA" id="ARBA00022491"/>
    </source>
</evidence>
<keyword evidence="12 18" id="KW-0539">Nucleus</keyword>
<comment type="subunit">
    <text evidence="14">Interacts with ARID4B, BRMS1L, HCFC1, HDAC1, HDAC2, MXI1, SAP30L, SAP130, SFPQ and TOPORS. Interacts with OGT (via TPRs 1-6); the interaction mediates transcriptional repression in parallel with histone deacetylase. Interacts with BAZ2A, MXD1, MXD3, MXD4, MBD2, DACH1, NCOR1, NR4A2, REST, RLIM, SAP30, SETDB1, SMYD2, and SUDS3. Interacts with PHF12 in a complex composed of HDAC1, PHF12 and SAP30. Interacts with TET1; the interaction recruits SIN3A to gene promoters. The large PER complex involved in the histone deacetylation is composed of at least HDAC1, PER2, SFPQ and SIN3A. Interacts with KLF11. Interacts with PPHLN1. Found in a complex with YY1, GON4L and HDAC1. Interacts (via PAH2) with FOXK1. Interacts with FOXK2. Found in a complex composed of at least SINHCAF, SIN3A, HDAC1, SAP30, RBBP4, OGT and TET1. Interacts with SINHCAF. Interacts with SPHK2.</text>
</comment>
<dbReference type="FunFam" id="1.20.1160.11:FF:000004">
    <property type="entry name" value="Paired amphipathic helix protein Sin3a"/>
    <property type="match status" value="1"/>
</dbReference>
<dbReference type="Pfam" id="PF08295">
    <property type="entry name" value="Sin3_corepress"/>
    <property type="match status" value="1"/>
</dbReference>
<keyword evidence="21" id="KW-1185">Reference proteome</keyword>
<evidence type="ECO:0000256" key="8">
    <source>
        <dbReference type="ARBA" id="ARBA00023015"/>
    </source>
</evidence>
<dbReference type="InterPro" id="IPR031693">
    <property type="entry name" value="Sin3_C"/>
</dbReference>
<evidence type="ECO:0000256" key="5">
    <source>
        <dbReference type="ARBA" id="ARBA00022737"/>
    </source>
</evidence>
<dbReference type="InterPro" id="IPR013194">
    <property type="entry name" value="HDAC_interact_dom"/>
</dbReference>
<dbReference type="PANTHER" id="PTHR12346">
    <property type="entry name" value="SIN3B-RELATED"/>
    <property type="match status" value="1"/>
</dbReference>
<dbReference type="GeneID" id="108625627"/>
<keyword evidence="6" id="KW-0832">Ubl conjugation</keyword>
<dbReference type="GO" id="GO:0003714">
    <property type="term" value="F:transcription corepressor activity"/>
    <property type="evidence" value="ECO:0007669"/>
    <property type="project" value="InterPro"/>
</dbReference>
<gene>
    <name evidence="22 23 24 25" type="primary">LOC108625627</name>
</gene>
<evidence type="ECO:0000256" key="15">
    <source>
        <dbReference type="ARBA" id="ARBA00068512"/>
    </source>
</evidence>
<feature type="compositionally biased region" description="Polar residues" evidence="19">
    <location>
        <begin position="472"/>
        <end position="485"/>
    </location>
</feature>
<dbReference type="InterPro" id="IPR003822">
    <property type="entry name" value="PAH"/>
</dbReference>
<dbReference type="GO" id="GO:0070822">
    <property type="term" value="C:Sin3-type complex"/>
    <property type="evidence" value="ECO:0007669"/>
    <property type="project" value="TreeGrafter"/>
</dbReference>
<evidence type="ECO:0000256" key="7">
    <source>
        <dbReference type="ARBA" id="ARBA00022990"/>
    </source>
</evidence>
<evidence type="ECO:0000256" key="6">
    <source>
        <dbReference type="ARBA" id="ARBA00022843"/>
    </source>
</evidence>
<keyword evidence="8" id="KW-0805">Transcription regulation</keyword>
<keyword evidence="9" id="KW-0175">Coiled coil</keyword>
<dbReference type="InterPro" id="IPR036600">
    <property type="entry name" value="PAH_sf"/>
</dbReference>
<keyword evidence="7" id="KW-0007">Acetylation</keyword>
<comment type="function">
    <text evidence="13">Acts as a transcriptional repressor. Corepressor for REST. Interacts with MXI1 to repress MYC responsive genes and antagonize MYC oncogenic activities. Also interacts with MXD1-MAX heterodimers to repress transcription by tethering SIN3A to DNA. Acts cooperatively with OGT to repress transcription in parallel with histone deacetylation. Involved in the control of the circadian rhythms. Required for the transcriptional repression of circadian target genes, such as PER1, mediated by the large PER complex through histone deacetylation. Cooperates with FOXK1 to regulate cell cycle progression probably by repressing cell cycle inhibitor genes expression. Required for cortical neuron differentiation and callosal axon elongation.</text>
</comment>
<evidence type="ECO:0000256" key="3">
    <source>
        <dbReference type="ARBA" id="ARBA00022499"/>
    </source>
</evidence>
<dbReference type="CTD" id="25942"/>
<feature type="region of interest" description="Disordered" evidence="19">
    <location>
        <begin position="1309"/>
        <end position="1356"/>
    </location>
</feature>
<keyword evidence="3" id="KW-1017">Isopeptide bond</keyword>
<evidence type="ECO:0000256" key="10">
    <source>
        <dbReference type="ARBA" id="ARBA00023108"/>
    </source>
</evidence>
<dbReference type="RefSeq" id="XP_017881252.1">
    <property type="nucleotide sequence ID" value="XM_018025763.2"/>
</dbReference>
<feature type="compositionally biased region" description="Low complexity" evidence="19">
    <location>
        <begin position="1051"/>
        <end position="1062"/>
    </location>
</feature>
<dbReference type="Pfam" id="PF16879">
    <property type="entry name" value="Sin3a_C"/>
    <property type="match status" value="1"/>
</dbReference>
<feature type="region of interest" description="Disordered" evidence="19">
    <location>
        <begin position="1"/>
        <end position="29"/>
    </location>
</feature>
<evidence type="ECO:0000256" key="11">
    <source>
        <dbReference type="ARBA" id="ARBA00023163"/>
    </source>
</evidence>
<dbReference type="SUPFAM" id="SSF47762">
    <property type="entry name" value="PAH2 domain"/>
    <property type="match status" value="3"/>
</dbReference>
<feature type="region of interest" description="Disordered" evidence="19">
    <location>
        <begin position="1005"/>
        <end position="1065"/>
    </location>
</feature>
<dbReference type="GO" id="GO:0061629">
    <property type="term" value="F:RNA polymerase II-specific DNA-binding transcription factor binding"/>
    <property type="evidence" value="ECO:0007669"/>
    <property type="project" value="UniProtKB-ARBA"/>
</dbReference>
<comment type="subcellular location">
    <subcellularLocation>
        <location evidence="1">Nucleus</location>
        <location evidence="1">Nucleolus</location>
    </subcellularLocation>
</comment>
<dbReference type="Gene3D" id="1.20.1160.11">
    <property type="entry name" value="Paired amphipathic helix"/>
    <property type="match status" value="3"/>
</dbReference>
<protein>
    <recommendedName>
        <fullName evidence="15">Paired amphipathic helix protein Sin3a</fullName>
    </recommendedName>
    <alternativeName>
        <fullName evidence="16">Histone deacetylase complex subunit Sin3a</fullName>
    </alternativeName>
    <alternativeName>
        <fullName evidence="17">Transcriptional corepressor Sin3a</fullName>
    </alternativeName>
</protein>
<accession>A0AAJ7J0L2</accession>
<dbReference type="FunFam" id="1.20.1160.11:FF:000001">
    <property type="entry name" value="Paired amphipathic helix protein Sin3"/>
    <property type="match status" value="1"/>
</dbReference>
<feature type="domain" description="Histone deacetylase interacting" evidence="20">
    <location>
        <begin position="723"/>
        <end position="823"/>
    </location>
</feature>
<dbReference type="Pfam" id="PF02671">
    <property type="entry name" value="PAH"/>
    <property type="match status" value="3"/>
</dbReference>
<evidence type="ECO:0000256" key="14">
    <source>
        <dbReference type="ARBA" id="ARBA00061761"/>
    </source>
</evidence>
<keyword evidence="5" id="KW-0677">Repeat</keyword>
<dbReference type="GO" id="GO:0000122">
    <property type="term" value="P:negative regulation of transcription by RNA polymerase II"/>
    <property type="evidence" value="ECO:0007669"/>
    <property type="project" value="TreeGrafter"/>
</dbReference>
<evidence type="ECO:0000256" key="9">
    <source>
        <dbReference type="ARBA" id="ARBA00023054"/>
    </source>
</evidence>
<evidence type="ECO:0000256" key="18">
    <source>
        <dbReference type="PROSITE-ProRule" id="PRU00810"/>
    </source>
</evidence>
<sequence>MKRVRGLDEVASPAAATLKHSSSVSAGSGLGGGGGGLEFHSSSGIGVVVPGQAVRTVGSKEMPGSIQFGTAQTQQQYAGAIVVPTAAPSPIKGSGSTGLGTCGSSSVNTGGGLHGGIGGGSGSNHSMSSQQPTPGAQSQVHAQQQPTIRQKVHSSNVTPLASTPPGTSLGVGSGSQQFQRLKVEDALSYLDQVKYKFSDQPQVYNDFLDIMKEFKSQSIDTPGVITRVSHLFKGHPELIVGFNTFLPPGYKIEVQANEQGYAFQVSVSMPSPTATHTATLSQHHCTVNVGSPPVASPPTQPAKAPPVLQIMQGTGNIHHSLANNISNNSLTVHAPSPPPPVPAYNNSHVSAAQVQAVSQALSQAQDGIPTSGQTQQNQPVEFNHAINYVNKIKNRFQGQPDKYKRFLEILHTYQKEQRNLKESGHMGGTSGSGISGGVKHLTEAEVYSQVAKLFENQEDLLEEFGQFLPDATNQQSSLSNKTTINDHAPIVKKPLGPKAPYNNSGTVSRDIRESSGTGGTMERESRDHRDRERERDSRSGIRDMNSVQKFSHSTGQLKRSPSFSPSVTAAVAAAAAAGNSHHIPHGPPPLKKHKVSSMRECVTIAEAGKYGSLNDYAFFDKVRKALRSQEVYENFLRCLVLFNQEIVSKSELVQLVTPFLGRFPELLRWFKDFLGHLPESSNTTNAANANSSALNVEALPNNVVRSHQERPQGDLAMEIDYTACKRLGASYCALPKSYVQPKCTGRTQLCKEVLNDTWVSFPTWSEDSTFVTSRKTQYEEFIYRCEDERFELDGVIETNASTIRVLEGVHKKMNRMSQEELQKFKLDDCLGGSSPTIHQRALKRIYGDKAADIIDGLKKNPVVAVPVVLRRLKSKEEEWREAQKGFNKIWREQNEKYYLKSLDHQGINFKQNDVKALRSKSLFNEIETLYDERHEQVDDGNGDGQNNTGPHLVLPYKDKSVLDDAANLLIHHVKRQTAIHKEDKQRIKLLLKHFIPDLFFHPRQELSDDERDEDDEKEDLNVACSNSSQSVTMSATTPLGGGLQANRNKTSVSPNASSNASVKTEPDVKVPIHAMSNDPEEAYTLFMGSNNWYLFLRLHHVLCERLTKMYDRAVALAEEESRYKQQRKESTAVALRLKPKNEIEIEDYYPAFLDMVKNVLDGNMESTAYEDTLREMFGIHAYIAFTLDKVVTYAVRQLQHLVSDPICQQCMELFQREQRQPKESSGAGGLCATAYMRLGAEMSYQRKAEKAMADENCFKIYIYKKDCKMTMELLDTEGDEAMDNSCREREREGVTVSGKWSTYVERFSAPAAGQTSPKDTPALTDNEPTTNHPVSNDQAGRGGRGRKRKNTDISKKIDGNGWSSLGRILAGRKPVFLYRNVRQWRKRAARMMSAPVANTDSEKAAESTEKEKLDSMDALLQQPTLRLADSGDAADIINSDETQCRFNPNSYQMLYVASKEAFLYKQNSFSRARECHPTVTKHLNSKFHQWLASWASKNVADVQHRLCQDWLMGRYENLIPHKTRVITDNDQTRSPYRQYNRYRVERLQPDGLLTEPCV</sequence>
<evidence type="ECO:0000313" key="24">
    <source>
        <dbReference type="RefSeq" id="XP_017881257.1"/>
    </source>
</evidence>
<evidence type="ECO:0000256" key="19">
    <source>
        <dbReference type="SAM" id="MobiDB-lite"/>
    </source>
</evidence>
<evidence type="ECO:0000259" key="20">
    <source>
        <dbReference type="SMART" id="SM00761"/>
    </source>
</evidence>
<dbReference type="RefSeq" id="XP_017881256.1">
    <property type="nucleotide sequence ID" value="XM_018025767.2"/>
</dbReference>
<evidence type="ECO:0000313" key="23">
    <source>
        <dbReference type="RefSeq" id="XP_017881256.1"/>
    </source>
</evidence>
<dbReference type="GO" id="GO:0005730">
    <property type="term" value="C:nucleolus"/>
    <property type="evidence" value="ECO:0007669"/>
    <property type="project" value="UniProtKB-SubCell"/>
</dbReference>
<evidence type="ECO:0000256" key="16">
    <source>
        <dbReference type="ARBA" id="ARBA00075105"/>
    </source>
</evidence>
<dbReference type="KEGG" id="ccal:108625627"/>
<evidence type="ECO:0000256" key="4">
    <source>
        <dbReference type="ARBA" id="ARBA00022553"/>
    </source>
</evidence>
<feature type="compositionally biased region" description="Polar residues" evidence="19">
    <location>
        <begin position="545"/>
        <end position="563"/>
    </location>
</feature>
<dbReference type="FunFam" id="1.20.1160.11:FF:000002">
    <property type="entry name" value="Paired amphipathic helix protein SIN3"/>
    <property type="match status" value="1"/>
</dbReference>
<dbReference type="PANTHER" id="PTHR12346:SF0">
    <property type="entry name" value="SIN3A, ISOFORM G"/>
    <property type="match status" value="1"/>
</dbReference>
<evidence type="ECO:0000256" key="17">
    <source>
        <dbReference type="ARBA" id="ARBA00081271"/>
    </source>
</evidence>
<dbReference type="SMART" id="SM00761">
    <property type="entry name" value="HDAC_interact"/>
    <property type="match status" value="1"/>
</dbReference>
<evidence type="ECO:0000256" key="13">
    <source>
        <dbReference type="ARBA" id="ARBA00056268"/>
    </source>
</evidence>
<dbReference type="Proteomes" id="UP000694925">
    <property type="component" value="Unplaced"/>
</dbReference>
<feature type="compositionally biased region" description="Polar residues" evidence="19">
    <location>
        <begin position="1023"/>
        <end position="1037"/>
    </location>
</feature>
<keyword evidence="11" id="KW-0804">Transcription</keyword>
<feature type="region of interest" description="Disordered" evidence="19">
    <location>
        <begin position="472"/>
        <end position="563"/>
    </location>
</feature>
<feature type="compositionally biased region" description="Gly residues" evidence="19">
    <location>
        <begin position="109"/>
        <end position="122"/>
    </location>
</feature>
<dbReference type="RefSeq" id="XP_017881257.1">
    <property type="nucleotide sequence ID" value="XM_018025768.2"/>
</dbReference>
<keyword evidence="2" id="KW-0678">Repressor</keyword>
<name>A0AAJ7J0L2_9HYME</name>
<organism evidence="21 24">
    <name type="scientific">Ceratina calcarata</name>
    <dbReference type="NCBI Taxonomy" id="156304"/>
    <lineage>
        <taxon>Eukaryota</taxon>
        <taxon>Metazoa</taxon>
        <taxon>Ecdysozoa</taxon>
        <taxon>Arthropoda</taxon>
        <taxon>Hexapoda</taxon>
        <taxon>Insecta</taxon>
        <taxon>Pterygota</taxon>
        <taxon>Neoptera</taxon>
        <taxon>Endopterygota</taxon>
        <taxon>Hymenoptera</taxon>
        <taxon>Apocrita</taxon>
        <taxon>Aculeata</taxon>
        <taxon>Apoidea</taxon>
        <taxon>Anthophila</taxon>
        <taxon>Apidae</taxon>
        <taxon>Ceratina</taxon>
        <taxon>Zadontomerus</taxon>
    </lineage>
</organism>
<dbReference type="InterPro" id="IPR039774">
    <property type="entry name" value="Sin3-like"/>
</dbReference>
<feature type="compositionally biased region" description="Polar residues" evidence="19">
    <location>
        <begin position="130"/>
        <end position="166"/>
    </location>
</feature>
<feature type="compositionally biased region" description="Polar residues" evidence="19">
    <location>
        <begin position="1326"/>
        <end position="1338"/>
    </location>
</feature>
<feature type="compositionally biased region" description="Basic and acidic residues" evidence="19">
    <location>
        <begin position="521"/>
        <end position="541"/>
    </location>
</feature>
<dbReference type="RefSeq" id="XP_026669871.1">
    <property type="nucleotide sequence ID" value="XM_026814070.1"/>
</dbReference>
<dbReference type="GO" id="GO:0048511">
    <property type="term" value="P:rhythmic process"/>
    <property type="evidence" value="ECO:0007669"/>
    <property type="project" value="UniProtKB-KW"/>
</dbReference>
<evidence type="ECO:0000256" key="1">
    <source>
        <dbReference type="ARBA" id="ARBA00004604"/>
    </source>
</evidence>
<feature type="compositionally biased region" description="Acidic residues" evidence="19">
    <location>
        <begin position="1007"/>
        <end position="1018"/>
    </location>
</feature>
<proteinExistence type="predicted"/>
<feature type="region of interest" description="Disordered" evidence="19">
    <location>
        <begin position="92"/>
        <end position="174"/>
    </location>
</feature>
<evidence type="ECO:0000256" key="12">
    <source>
        <dbReference type="ARBA" id="ARBA00023242"/>
    </source>
</evidence>
<keyword evidence="10" id="KW-0090">Biological rhythms</keyword>
<dbReference type="PROSITE" id="PS51477">
    <property type="entry name" value="PAH"/>
    <property type="match status" value="3"/>
</dbReference>
<evidence type="ECO:0000313" key="25">
    <source>
        <dbReference type="RefSeq" id="XP_026669871.1"/>
    </source>
</evidence>
<evidence type="ECO:0000313" key="22">
    <source>
        <dbReference type="RefSeq" id="XP_017881252.1"/>
    </source>
</evidence>
<evidence type="ECO:0000313" key="21">
    <source>
        <dbReference type="Proteomes" id="UP000694925"/>
    </source>
</evidence>
<keyword evidence="4" id="KW-0597">Phosphoprotein</keyword>
<reference evidence="22 23" key="1">
    <citation type="submission" date="2025-04" db="UniProtKB">
        <authorList>
            <consortium name="RefSeq"/>
        </authorList>
    </citation>
    <scope>IDENTIFICATION</scope>
    <source>
        <tissue evidence="22 23">Whole body</tissue>
    </source>
</reference>